<dbReference type="HOGENOM" id="CLU_786266_0_0_1"/>
<feature type="region of interest" description="Disordered" evidence="2">
    <location>
        <begin position="126"/>
        <end position="152"/>
    </location>
</feature>
<name>A0A0D3IWA8_EMIH1</name>
<dbReference type="SMART" id="SM00398">
    <property type="entry name" value="HMG"/>
    <property type="match status" value="1"/>
</dbReference>
<dbReference type="KEGG" id="ehx:EMIHUDRAFT_119323"/>
<dbReference type="InterPro" id="IPR036910">
    <property type="entry name" value="HMG_box_dom_sf"/>
</dbReference>
<dbReference type="STRING" id="2903.R1BZ65"/>
<evidence type="ECO:0000313" key="6">
    <source>
        <dbReference type="Proteomes" id="UP000013827"/>
    </source>
</evidence>
<feature type="domain" description="Protein kinase" evidence="3">
    <location>
        <begin position="51"/>
        <end position="353"/>
    </location>
</feature>
<dbReference type="SUPFAM" id="SSF47095">
    <property type="entry name" value="HMG-box"/>
    <property type="match status" value="1"/>
</dbReference>
<dbReference type="Gene3D" id="1.10.30.10">
    <property type="entry name" value="High mobility group box domain"/>
    <property type="match status" value="1"/>
</dbReference>
<proteinExistence type="predicted"/>
<keyword evidence="1" id="KW-0238">DNA-binding</keyword>
<organism evidence="5 6">
    <name type="scientific">Emiliania huxleyi (strain CCMP1516)</name>
    <dbReference type="NCBI Taxonomy" id="280463"/>
    <lineage>
        <taxon>Eukaryota</taxon>
        <taxon>Haptista</taxon>
        <taxon>Haptophyta</taxon>
        <taxon>Prymnesiophyceae</taxon>
        <taxon>Isochrysidales</taxon>
        <taxon>Noelaerhabdaceae</taxon>
        <taxon>Emiliania</taxon>
    </lineage>
</organism>
<dbReference type="GeneID" id="17261693"/>
<keyword evidence="1" id="KW-0539">Nucleus</keyword>
<evidence type="ECO:0000256" key="1">
    <source>
        <dbReference type="PROSITE-ProRule" id="PRU00267"/>
    </source>
</evidence>
<dbReference type="Gene3D" id="1.10.510.10">
    <property type="entry name" value="Transferase(Phosphotransferase) domain 1"/>
    <property type="match status" value="1"/>
</dbReference>
<dbReference type="InterPro" id="IPR009071">
    <property type="entry name" value="HMG_box_dom"/>
</dbReference>
<dbReference type="Pfam" id="PF00505">
    <property type="entry name" value="HMG_box"/>
    <property type="match status" value="1"/>
</dbReference>
<dbReference type="Proteomes" id="UP000013827">
    <property type="component" value="Unassembled WGS sequence"/>
</dbReference>
<reference evidence="5" key="2">
    <citation type="submission" date="2024-10" db="UniProtKB">
        <authorList>
            <consortium name="EnsemblProtists"/>
        </authorList>
    </citation>
    <scope>IDENTIFICATION</scope>
</reference>
<feature type="region of interest" description="Disordered" evidence="2">
    <location>
        <begin position="1"/>
        <end position="22"/>
    </location>
</feature>
<evidence type="ECO:0000259" key="4">
    <source>
        <dbReference type="PROSITE" id="PS50118"/>
    </source>
</evidence>
<evidence type="ECO:0008006" key="7">
    <source>
        <dbReference type="Google" id="ProtNLM"/>
    </source>
</evidence>
<dbReference type="eggNOG" id="KOG0192">
    <property type="taxonomic scope" value="Eukaryota"/>
</dbReference>
<dbReference type="InterPro" id="IPR011009">
    <property type="entry name" value="Kinase-like_dom_sf"/>
</dbReference>
<dbReference type="PANTHER" id="PTHR44329">
    <property type="entry name" value="SERINE/THREONINE-PROTEIN KINASE TNNI3K-RELATED"/>
    <property type="match status" value="1"/>
</dbReference>
<protein>
    <recommendedName>
        <fullName evidence="7">Protein kinase domain-containing protein</fullName>
    </recommendedName>
</protein>
<dbReference type="AlphaFoldDB" id="A0A0D3IWA8"/>
<feature type="DNA-binding region" description="HMG box" evidence="1">
    <location>
        <begin position="24"/>
        <end position="92"/>
    </location>
</feature>
<reference evidence="6" key="1">
    <citation type="journal article" date="2013" name="Nature">
        <title>Pan genome of the phytoplankton Emiliania underpins its global distribution.</title>
        <authorList>
            <person name="Read B.A."/>
            <person name="Kegel J."/>
            <person name="Klute M.J."/>
            <person name="Kuo A."/>
            <person name="Lefebvre S.C."/>
            <person name="Maumus F."/>
            <person name="Mayer C."/>
            <person name="Miller J."/>
            <person name="Monier A."/>
            <person name="Salamov A."/>
            <person name="Young J."/>
            <person name="Aguilar M."/>
            <person name="Claverie J.M."/>
            <person name="Frickenhaus S."/>
            <person name="Gonzalez K."/>
            <person name="Herman E.K."/>
            <person name="Lin Y.C."/>
            <person name="Napier J."/>
            <person name="Ogata H."/>
            <person name="Sarno A.F."/>
            <person name="Shmutz J."/>
            <person name="Schroeder D."/>
            <person name="de Vargas C."/>
            <person name="Verret F."/>
            <person name="von Dassow P."/>
            <person name="Valentin K."/>
            <person name="Van de Peer Y."/>
            <person name="Wheeler G."/>
            <person name="Dacks J.B."/>
            <person name="Delwiche C.F."/>
            <person name="Dyhrman S.T."/>
            <person name="Glockner G."/>
            <person name="John U."/>
            <person name="Richards T."/>
            <person name="Worden A.Z."/>
            <person name="Zhang X."/>
            <person name="Grigoriev I.V."/>
            <person name="Allen A.E."/>
            <person name="Bidle K."/>
            <person name="Borodovsky M."/>
            <person name="Bowler C."/>
            <person name="Brownlee C."/>
            <person name="Cock J.M."/>
            <person name="Elias M."/>
            <person name="Gladyshev V.N."/>
            <person name="Groth M."/>
            <person name="Guda C."/>
            <person name="Hadaegh A."/>
            <person name="Iglesias-Rodriguez M.D."/>
            <person name="Jenkins J."/>
            <person name="Jones B.M."/>
            <person name="Lawson T."/>
            <person name="Leese F."/>
            <person name="Lindquist E."/>
            <person name="Lobanov A."/>
            <person name="Lomsadze A."/>
            <person name="Malik S.B."/>
            <person name="Marsh M.E."/>
            <person name="Mackinder L."/>
            <person name="Mock T."/>
            <person name="Mueller-Roeber B."/>
            <person name="Pagarete A."/>
            <person name="Parker M."/>
            <person name="Probert I."/>
            <person name="Quesneville H."/>
            <person name="Raines C."/>
            <person name="Rensing S.A."/>
            <person name="Riano-Pachon D.M."/>
            <person name="Richier S."/>
            <person name="Rokitta S."/>
            <person name="Shiraiwa Y."/>
            <person name="Soanes D.M."/>
            <person name="van der Giezen M."/>
            <person name="Wahlund T.M."/>
            <person name="Williams B."/>
            <person name="Wilson W."/>
            <person name="Wolfe G."/>
            <person name="Wurch L.L."/>
        </authorList>
    </citation>
    <scope>NUCLEOTIDE SEQUENCE</scope>
</reference>
<keyword evidence="6" id="KW-1185">Reference proteome</keyword>
<dbReference type="PaxDb" id="2903-EOD15543"/>
<evidence type="ECO:0000259" key="3">
    <source>
        <dbReference type="PROSITE" id="PS50011"/>
    </source>
</evidence>
<dbReference type="PROSITE" id="PS50118">
    <property type="entry name" value="HMG_BOX_2"/>
    <property type="match status" value="1"/>
</dbReference>
<dbReference type="GO" id="GO:0005634">
    <property type="term" value="C:nucleus"/>
    <property type="evidence" value="ECO:0007669"/>
    <property type="project" value="UniProtKB-UniRule"/>
</dbReference>
<evidence type="ECO:0000313" key="5">
    <source>
        <dbReference type="EnsemblProtists" id="EOD15543"/>
    </source>
</evidence>
<dbReference type="Pfam" id="PF00069">
    <property type="entry name" value="Pkinase"/>
    <property type="match status" value="1"/>
</dbReference>
<dbReference type="GO" id="GO:0005524">
    <property type="term" value="F:ATP binding"/>
    <property type="evidence" value="ECO:0007669"/>
    <property type="project" value="InterPro"/>
</dbReference>
<dbReference type="SUPFAM" id="SSF56112">
    <property type="entry name" value="Protein kinase-like (PK-like)"/>
    <property type="match status" value="1"/>
</dbReference>
<sequence>MPCNDILPGAENARCPPRRGGKDVRRARSALVLYTEASRERLRAANPHAKYAEVTRLASAEWKALGLSARADWEKAAVDDKLRFERERAAADAAAGGAAGGAAGSAAAGGPVTGLASSILSGQLPVGPGSPMLRSGGGGAGLQPPSSGARRTQRRIVARELFIVTELMERGSLEDCLRAHPAEFRRARDGPRDGGEMGERWEMWERLGRRVLLDTAKGLLYLHGRGLVHFDVKPLNILAHNVAKLSDVGLTKKLNNTLTRPGGWTPAYAAPEILARQGANETSDIYSFGLVVYTHRVPSPFEPCRVAASWPVAPLLVGAGREHEGALALDKERRPSGVHLKDELDALAAGGGP</sequence>
<accession>A0A0D3IWA8</accession>
<dbReference type="PROSITE" id="PS50011">
    <property type="entry name" value="PROTEIN_KINASE_DOM"/>
    <property type="match status" value="1"/>
</dbReference>
<dbReference type="RefSeq" id="XP_005767972.1">
    <property type="nucleotide sequence ID" value="XM_005767915.1"/>
</dbReference>
<dbReference type="InterPro" id="IPR051681">
    <property type="entry name" value="Ser/Thr_Kinases-Pseudokinases"/>
</dbReference>
<evidence type="ECO:0000256" key="2">
    <source>
        <dbReference type="SAM" id="MobiDB-lite"/>
    </source>
</evidence>
<dbReference type="EnsemblProtists" id="EOD15543">
    <property type="protein sequence ID" value="EOD15543"/>
    <property type="gene ID" value="EMIHUDRAFT_119323"/>
</dbReference>
<dbReference type="GO" id="GO:0003677">
    <property type="term" value="F:DNA binding"/>
    <property type="evidence" value="ECO:0007669"/>
    <property type="project" value="UniProtKB-UniRule"/>
</dbReference>
<feature type="domain" description="HMG box" evidence="4">
    <location>
        <begin position="24"/>
        <end position="92"/>
    </location>
</feature>
<dbReference type="InterPro" id="IPR000719">
    <property type="entry name" value="Prot_kinase_dom"/>
</dbReference>
<dbReference type="GO" id="GO:0004674">
    <property type="term" value="F:protein serine/threonine kinase activity"/>
    <property type="evidence" value="ECO:0007669"/>
    <property type="project" value="TreeGrafter"/>
</dbReference>
<dbReference type="SMART" id="SM00220">
    <property type="entry name" value="S_TKc"/>
    <property type="match status" value="1"/>
</dbReference>